<organism evidence="1 2">
    <name type="scientific">Desulfoplanes formicivorans</name>
    <dbReference type="NCBI Taxonomy" id="1592317"/>
    <lineage>
        <taxon>Bacteria</taxon>
        <taxon>Pseudomonadati</taxon>
        <taxon>Thermodesulfobacteriota</taxon>
        <taxon>Desulfovibrionia</taxon>
        <taxon>Desulfovibrionales</taxon>
        <taxon>Desulfoplanaceae</taxon>
        <taxon>Desulfoplanes</taxon>
    </lineage>
</organism>
<dbReference type="STRING" id="1592317.DPF_0153"/>
<reference evidence="2" key="1">
    <citation type="submission" date="2016-06" db="EMBL/GenBank/DDBJ databases">
        <title>Draft genome sequence of Desulfoplanes formicivorans strain Pf12B.</title>
        <authorList>
            <person name="Watanabe M."/>
            <person name="Kojima H."/>
            <person name="Fukui M."/>
        </authorList>
    </citation>
    <scope>NUCLEOTIDE SEQUENCE [LARGE SCALE GENOMIC DNA]</scope>
    <source>
        <strain evidence="2">Pf12B</strain>
    </source>
</reference>
<dbReference type="OrthoDB" id="5471852at2"/>
<keyword evidence="2" id="KW-1185">Reference proteome</keyword>
<evidence type="ECO:0000313" key="1">
    <source>
        <dbReference type="EMBL" id="GAU07471.1"/>
    </source>
</evidence>
<evidence type="ECO:0000313" key="2">
    <source>
        <dbReference type="Proteomes" id="UP000095200"/>
    </source>
</evidence>
<evidence type="ECO:0008006" key="3">
    <source>
        <dbReference type="Google" id="ProtNLM"/>
    </source>
</evidence>
<gene>
    <name evidence="1" type="ORF">DPF_0153</name>
</gene>
<proteinExistence type="predicted"/>
<dbReference type="EMBL" id="BDFE01000004">
    <property type="protein sequence ID" value="GAU07471.1"/>
    <property type="molecule type" value="Genomic_DNA"/>
</dbReference>
<sequence>MSDTFNPEAVLSGLKKPLDKMTVKELKELAISSFPQIVGASGKQKEELLAEIKQALGIVEEEGGASPYAPQIRSLKKTIAQLKTRKNQIPKSQRTEREKLRKQIHELKKKTRRLAAV</sequence>
<name>A0A194AEC5_9BACT</name>
<dbReference type="RefSeq" id="WP_069856975.1">
    <property type="nucleotide sequence ID" value="NZ_BDFE01000004.1"/>
</dbReference>
<accession>A0A194AEC5</accession>
<dbReference type="Proteomes" id="UP000095200">
    <property type="component" value="Unassembled WGS sequence"/>
</dbReference>
<dbReference type="AlphaFoldDB" id="A0A194AEC5"/>
<comment type="caution">
    <text evidence="1">The sequence shown here is derived from an EMBL/GenBank/DDBJ whole genome shotgun (WGS) entry which is preliminary data.</text>
</comment>
<protein>
    <recommendedName>
        <fullName evidence="3">Rho termination factor N-terminal domain-containing protein</fullName>
    </recommendedName>
</protein>